<dbReference type="GO" id="GO:0009733">
    <property type="term" value="P:response to auxin"/>
    <property type="evidence" value="ECO:0007669"/>
    <property type="project" value="InterPro"/>
</dbReference>
<comment type="caution">
    <text evidence="2">The sequence shown here is derived from an EMBL/GenBank/DDBJ whole genome shotgun (WGS) entry which is preliminary data.</text>
</comment>
<dbReference type="Proteomes" id="UP001168098">
    <property type="component" value="Unassembled WGS sequence"/>
</dbReference>
<evidence type="ECO:0008006" key="4">
    <source>
        <dbReference type="Google" id="ProtNLM"/>
    </source>
</evidence>
<dbReference type="InterPro" id="IPR003676">
    <property type="entry name" value="SAUR_fam"/>
</dbReference>
<proteinExistence type="inferred from homology"/>
<comment type="similarity">
    <text evidence="1">Belongs to the ARG7 family.</text>
</comment>
<organism evidence="2 3">
    <name type="scientific">Vitis rotundifolia</name>
    <name type="common">Muscadine grape</name>
    <dbReference type="NCBI Taxonomy" id="103349"/>
    <lineage>
        <taxon>Eukaryota</taxon>
        <taxon>Viridiplantae</taxon>
        <taxon>Streptophyta</taxon>
        <taxon>Embryophyta</taxon>
        <taxon>Tracheophyta</taxon>
        <taxon>Spermatophyta</taxon>
        <taxon>Magnoliopsida</taxon>
        <taxon>eudicotyledons</taxon>
        <taxon>Gunneridae</taxon>
        <taxon>Pentapetalae</taxon>
        <taxon>rosids</taxon>
        <taxon>Vitales</taxon>
        <taxon>Vitaceae</taxon>
        <taxon>Viteae</taxon>
        <taxon>Vitis</taxon>
    </lineage>
</organism>
<gene>
    <name evidence="2" type="ORF">PVL29_002733</name>
</gene>
<dbReference type="AlphaFoldDB" id="A0AA39E2K7"/>
<protein>
    <recommendedName>
        <fullName evidence="4">Small auxin up regulated protein</fullName>
    </recommendedName>
</protein>
<dbReference type="Pfam" id="PF02519">
    <property type="entry name" value="Auxin_inducible"/>
    <property type="match status" value="2"/>
</dbReference>
<evidence type="ECO:0000313" key="3">
    <source>
        <dbReference type="Proteomes" id="UP001168098"/>
    </source>
</evidence>
<keyword evidence="3" id="KW-1185">Reference proteome</keyword>
<sequence length="186" mass="21106">MGFRLPGIVNVTQILQQVRKGAEAKNVPKGYFSVYVGEVQKKRFVVPISYLKNPSFQNLLSQAEEEFGFLIFQTPGNPFPPSLFEKLNLKLMAIRFQRIIPAKQILRRILPTLELTNVPKGHVPVYVGESQKKRFVIPISYLKHPSFQNLLSQAEEEFGFDHPLGGLTIPCREEAFIDLTCSLNCS</sequence>
<dbReference type="EMBL" id="JARBHA010000003">
    <property type="protein sequence ID" value="KAJ9704305.1"/>
    <property type="molecule type" value="Genomic_DNA"/>
</dbReference>
<reference evidence="2 3" key="1">
    <citation type="journal article" date="2023" name="BMC Biotechnol.">
        <title>Vitis rotundifolia cv Carlos genome sequencing.</title>
        <authorList>
            <person name="Huff M."/>
            <person name="Hulse-Kemp A."/>
            <person name="Scheffler B."/>
            <person name="Youngblood R."/>
            <person name="Simpson S."/>
            <person name="Babiker E."/>
            <person name="Staton M."/>
        </authorList>
    </citation>
    <scope>NUCLEOTIDE SEQUENCE [LARGE SCALE GENOMIC DNA]</scope>
    <source>
        <tissue evidence="2">Leaf</tissue>
    </source>
</reference>
<evidence type="ECO:0000313" key="2">
    <source>
        <dbReference type="EMBL" id="KAJ9704305.1"/>
    </source>
</evidence>
<dbReference type="PANTHER" id="PTHR31929">
    <property type="entry name" value="SAUR-LIKE AUXIN-RESPONSIVE PROTEIN FAMILY-RELATED"/>
    <property type="match status" value="1"/>
</dbReference>
<name>A0AA39E2K7_VITRO</name>
<accession>A0AA39E2K7</accession>
<evidence type="ECO:0000256" key="1">
    <source>
        <dbReference type="ARBA" id="ARBA00006974"/>
    </source>
</evidence>